<keyword evidence="6" id="KW-0680">Restriction system</keyword>
<dbReference type="Proteomes" id="UP001432209">
    <property type="component" value="Chromosome"/>
</dbReference>
<dbReference type="PRINTS" id="PR00507">
    <property type="entry name" value="N12N6MTFRASE"/>
</dbReference>
<keyword evidence="4" id="KW-0808">Transferase</keyword>
<dbReference type="EC" id="2.1.1.72" evidence="2"/>
<evidence type="ECO:0000313" key="10">
    <source>
        <dbReference type="EMBL" id="WUX51620.1"/>
    </source>
</evidence>
<proteinExistence type="inferred from homology"/>
<dbReference type="SUPFAM" id="SSF53335">
    <property type="entry name" value="S-adenosyl-L-methionine-dependent methyltransferases"/>
    <property type="match status" value="1"/>
</dbReference>
<feature type="domain" description="N6 adenine-specific DNA methyltransferase N-terminal" evidence="9">
    <location>
        <begin position="5"/>
        <end position="138"/>
    </location>
</feature>
<gene>
    <name evidence="10" type="ORF">OG442_08745</name>
</gene>
<evidence type="ECO:0000256" key="4">
    <source>
        <dbReference type="ARBA" id="ARBA00022679"/>
    </source>
</evidence>
<dbReference type="Pfam" id="PF02384">
    <property type="entry name" value="N6_Mtase"/>
    <property type="match status" value="1"/>
</dbReference>
<dbReference type="Gene3D" id="1.20.1260.30">
    <property type="match status" value="1"/>
</dbReference>
<evidence type="ECO:0000259" key="9">
    <source>
        <dbReference type="Pfam" id="PF12161"/>
    </source>
</evidence>
<accession>A0ABZ2A2T4</accession>
<evidence type="ECO:0000256" key="2">
    <source>
        <dbReference type="ARBA" id="ARBA00011900"/>
    </source>
</evidence>
<dbReference type="InterPro" id="IPR003356">
    <property type="entry name" value="DNA_methylase_A-5"/>
</dbReference>
<dbReference type="Gene3D" id="3.40.50.150">
    <property type="entry name" value="Vaccinia Virus protein VP39"/>
    <property type="match status" value="1"/>
</dbReference>
<evidence type="ECO:0000313" key="11">
    <source>
        <dbReference type="Proteomes" id="UP001432209"/>
    </source>
</evidence>
<evidence type="ECO:0000256" key="5">
    <source>
        <dbReference type="ARBA" id="ARBA00022691"/>
    </source>
</evidence>
<dbReference type="Pfam" id="PF12161">
    <property type="entry name" value="HsdM_N"/>
    <property type="match status" value="1"/>
</dbReference>
<dbReference type="InterPro" id="IPR022749">
    <property type="entry name" value="D12N6_MeTrfase_N"/>
</dbReference>
<organism evidence="10 11">
    <name type="scientific">Streptomyces niveus</name>
    <name type="common">Streptomyces spheroides</name>
    <dbReference type="NCBI Taxonomy" id="193462"/>
    <lineage>
        <taxon>Bacteria</taxon>
        <taxon>Bacillati</taxon>
        <taxon>Actinomycetota</taxon>
        <taxon>Actinomycetes</taxon>
        <taxon>Kitasatosporales</taxon>
        <taxon>Streptomycetaceae</taxon>
        <taxon>Streptomyces</taxon>
    </lineage>
</organism>
<evidence type="ECO:0000259" key="8">
    <source>
        <dbReference type="Pfam" id="PF02384"/>
    </source>
</evidence>
<sequence>MQEIKDAVWEAADRLRGSVDAMDLPEYVGGLIFLKYVSDTFAGNRSELRARLDTEGYDEDRVEEMLEDREFSDKSAIWVPRNARWPYITARTATLHVGEVINDAMYATMLANPTLRGALPTIFGRGTADQERLAEAVALIGRVRFTSTEEGPAPDVLAEAYEFLLGRFGGDSRTPRSVGQLIVGILEPYGGRVYDPACGSGGLLAQAATFMAAHQGGSGDSVVYGQEINERTWRLARMNLAVHGVVSDLGDRWGDTLAHDEHPGLNADFVMAHPPFGVSDWARNEDDPRWTYGVPPPANANFAWLQHAVSKLSERGTAGIVLANGSLSSRSPSERRIRQALVEADLVAAIVALPGQLFHSTRIAACLWVLAKDKPADHRDRILFIDAHDMGTMVSRTERVLDDEDLAKITGAYHAYRNERGFCFSAGLKAVRRHEYDLAPGRYVGATTQPRALTKDLYGVFN</sequence>
<comment type="catalytic activity">
    <reaction evidence="7">
        <text>a 2'-deoxyadenosine in DNA + S-adenosyl-L-methionine = an N(6)-methyl-2'-deoxyadenosine in DNA + S-adenosyl-L-homocysteine + H(+)</text>
        <dbReference type="Rhea" id="RHEA:15197"/>
        <dbReference type="Rhea" id="RHEA-COMP:12418"/>
        <dbReference type="Rhea" id="RHEA-COMP:12419"/>
        <dbReference type="ChEBI" id="CHEBI:15378"/>
        <dbReference type="ChEBI" id="CHEBI:57856"/>
        <dbReference type="ChEBI" id="CHEBI:59789"/>
        <dbReference type="ChEBI" id="CHEBI:90615"/>
        <dbReference type="ChEBI" id="CHEBI:90616"/>
        <dbReference type="EC" id="2.1.1.72"/>
    </reaction>
</comment>
<keyword evidence="11" id="KW-1185">Reference proteome</keyword>
<feature type="domain" description="DNA methylase adenine-specific" evidence="8">
    <location>
        <begin position="154"/>
        <end position="448"/>
    </location>
</feature>
<dbReference type="InterPro" id="IPR029063">
    <property type="entry name" value="SAM-dependent_MTases_sf"/>
</dbReference>
<dbReference type="RefSeq" id="WP_329075291.1">
    <property type="nucleotide sequence ID" value="NZ_CP109495.1"/>
</dbReference>
<evidence type="ECO:0000256" key="7">
    <source>
        <dbReference type="ARBA" id="ARBA00047942"/>
    </source>
</evidence>
<reference evidence="10" key="1">
    <citation type="submission" date="2022-10" db="EMBL/GenBank/DDBJ databases">
        <title>The complete genomes of actinobacterial strains from the NBC collection.</title>
        <authorList>
            <person name="Joergensen T.S."/>
            <person name="Alvarez Arevalo M."/>
            <person name="Sterndorff E.B."/>
            <person name="Faurdal D."/>
            <person name="Vuksanovic O."/>
            <person name="Mourched A.-S."/>
            <person name="Charusanti P."/>
            <person name="Shaw S."/>
            <person name="Blin K."/>
            <person name="Weber T."/>
        </authorList>
    </citation>
    <scope>NUCLEOTIDE SEQUENCE</scope>
    <source>
        <strain evidence="10">NBC_01432</strain>
    </source>
</reference>
<evidence type="ECO:0000256" key="3">
    <source>
        <dbReference type="ARBA" id="ARBA00022603"/>
    </source>
</evidence>
<evidence type="ECO:0000256" key="6">
    <source>
        <dbReference type="ARBA" id="ARBA00022747"/>
    </source>
</evidence>
<evidence type="ECO:0000256" key="1">
    <source>
        <dbReference type="ARBA" id="ARBA00006594"/>
    </source>
</evidence>
<keyword evidence="5" id="KW-0949">S-adenosyl-L-methionine</keyword>
<dbReference type="InterPro" id="IPR038333">
    <property type="entry name" value="T1MK-like_N_sf"/>
</dbReference>
<name>A0ABZ2A2T4_STRNV</name>
<keyword evidence="3" id="KW-0489">Methyltransferase</keyword>
<dbReference type="InterPro" id="IPR052916">
    <property type="entry name" value="Type-I_RE_MTase_Subunit"/>
</dbReference>
<dbReference type="PANTHER" id="PTHR42998">
    <property type="entry name" value="TYPE I RESTRICTION ENZYME HINDVIIP M PROTEIN-RELATED"/>
    <property type="match status" value="1"/>
</dbReference>
<comment type="similarity">
    <text evidence="1">Belongs to the N(4)/N(6)-methyltransferase family.</text>
</comment>
<dbReference type="PANTHER" id="PTHR42998:SF1">
    <property type="entry name" value="TYPE I RESTRICTION ENZYME HINDI METHYLASE SUBUNIT"/>
    <property type="match status" value="1"/>
</dbReference>
<protein>
    <recommendedName>
        <fullName evidence="2">site-specific DNA-methyltransferase (adenine-specific)</fullName>
        <ecNumber evidence="2">2.1.1.72</ecNumber>
    </recommendedName>
</protein>
<dbReference type="EMBL" id="CP109495">
    <property type="protein sequence ID" value="WUX51620.1"/>
    <property type="molecule type" value="Genomic_DNA"/>
</dbReference>